<evidence type="ECO:0000313" key="3">
    <source>
        <dbReference type="Proteomes" id="UP001153069"/>
    </source>
</evidence>
<sequence length="225" mass="24979">MGSVFGRESVAEPAFEVLLERAHGPVQTTYEIRRYGERFAAETTYTGDGDNSPFRLLAQYIGVFGNPQNEASESISMTAPVMKSGSEGGTAIAMTAPVMRSANHKEGEKTMQFVLPAEYDELSKIPKPTNPKVHIKEIPPQVGAVHRYSGSMDDSHSEKTAMELAAQLRKDGVEISDADALRSYNFWGYNPPFCLPAFRRNEVWIELTTDQAEQLVKEFNPEDVN</sequence>
<dbReference type="PANTHER" id="PTHR11220">
    <property type="entry name" value="HEME-BINDING PROTEIN-RELATED"/>
    <property type="match status" value="1"/>
</dbReference>
<dbReference type="SUPFAM" id="SSF55136">
    <property type="entry name" value="Probable bacterial effector-binding domain"/>
    <property type="match status" value="1"/>
</dbReference>
<reference evidence="2" key="1">
    <citation type="submission" date="2020-06" db="EMBL/GenBank/DDBJ databases">
        <authorList>
            <consortium name="Plant Systems Biology data submission"/>
        </authorList>
    </citation>
    <scope>NUCLEOTIDE SEQUENCE</scope>
    <source>
        <strain evidence="2">D6</strain>
    </source>
</reference>
<dbReference type="Gene3D" id="3.20.80.10">
    <property type="entry name" value="Regulatory factor, effector binding domain"/>
    <property type="match status" value="2"/>
</dbReference>
<organism evidence="2 3">
    <name type="scientific">Seminavis robusta</name>
    <dbReference type="NCBI Taxonomy" id="568900"/>
    <lineage>
        <taxon>Eukaryota</taxon>
        <taxon>Sar</taxon>
        <taxon>Stramenopiles</taxon>
        <taxon>Ochrophyta</taxon>
        <taxon>Bacillariophyta</taxon>
        <taxon>Bacillariophyceae</taxon>
        <taxon>Bacillariophycidae</taxon>
        <taxon>Naviculales</taxon>
        <taxon>Naviculaceae</taxon>
        <taxon>Seminavis</taxon>
    </lineage>
</organism>
<dbReference type="Pfam" id="PF04832">
    <property type="entry name" value="SOUL"/>
    <property type="match status" value="1"/>
</dbReference>
<dbReference type="InterPro" id="IPR011256">
    <property type="entry name" value="Reg_factor_effector_dom_sf"/>
</dbReference>
<evidence type="ECO:0000313" key="2">
    <source>
        <dbReference type="EMBL" id="CAB9497273.1"/>
    </source>
</evidence>
<dbReference type="PANTHER" id="PTHR11220:SF58">
    <property type="entry name" value="SOUL HEME-BINDING FAMILY PROTEIN"/>
    <property type="match status" value="1"/>
</dbReference>
<keyword evidence="3" id="KW-1185">Reference proteome</keyword>
<dbReference type="InterPro" id="IPR006917">
    <property type="entry name" value="SOUL_heme-bd"/>
</dbReference>
<accession>A0A9N8H0A0</accession>
<comment type="caution">
    <text evidence="2">The sequence shown here is derived from an EMBL/GenBank/DDBJ whole genome shotgun (WGS) entry which is preliminary data.</text>
</comment>
<dbReference type="OrthoDB" id="6424451at2759"/>
<protein>
    <submittedName>
        <fullName evidence="2">SOUL heme-binding protein</fullName>
    </submittedName>
</protein>
<gene>
    <name evidence="2" type="ORF">SEMRO_17_G012240.1</name>
</gene>
<evidence type="ECO:0000256" key="1">
    <source>
        <dbReference type="ARBA" id="ARBA00009817"/>
    </source>
</evidence>
<dbReference type="EMBL" id="CAICTM010000017">
    <property type="protein sequence ID" value="CAB9497273.1"/>
    <property type="molecule type" value="Genomic_DNA"/>
</dbReference>
<comment type="similarity">
    <text evidence="1">Belongs to the HEBP family.</text>
</comment>
<dbReference type="Proteomes" id="UP001153069">
    <property type="component" value="Unassembled WGS sequence"/>
</dbReference>
<dbReference type="AlphaFoldDB" id="A0A9N8H0A0"/>
<proteinExistence type="inferred from homology"/>
<name>A0A9N8H0A0_9STRA</name>